<dbReference type="EMBL" id="SJPN01000002">
    <property type="protein sequence ID" value="TWU06413.1"/>
    <property type="molecule type" value="Genomic_DNA"/>
</dbReference>
<comment type="caution">
    <text evidence="1">The sequence shown here is derived from an EMBL/GenBank/DDBJ whole genome shotgun (WGS) entry which is preliminary data.</text>
</comment>
<reference evidence="1 2" key="1">
    <citation type="submission" date="2019-02" db="EMBL/GenBank/DDBJ databases">
        <title>Deep-cultivation of Planctomycetes and their phenomic and genomic characterization uncovers novel biology.</title>
        <authorList>
            <person name="Wiegand S."/>
            <person name="Jogler M."/>
            <person name="Boedeker C."/>
            <person name="Pinto D."/>
            <person name="Vollmers J."/>
            <person name="Rivas-Marin E."/>
            <person name="Kohn T."/>
            <person name="Peeters S.H."/>
            <person name="Heuer A."/>
            <person name="Rast P."/>
            <person name="Oberbeckmann S."/>
            <person name="Bunk B."/>
            <person name="Jeske O."/>
            <person name="Meyerdierks A."/>
            <person name="Storesund J.E."/>
            <person name="Kallscheuer N."/>
            <person name="Luecker S."/>
            <person name="Lage O.M."/>
            <person name="Pohl T."/>
            <person name="Merkel B.J."/>
            <person name="Hornburger P."/>
            <person name="Mueller R.-W."/>
            <person name="Bruemmer F."/>
            <person name="Labrenz M."/>
            <person name="Spormann A.M."/>
            <person name="Op Den Camp H."/>
            <person name="Overmann J."/>
            <person name="Amann R."/>
            <person name="Jetten M.S.M."/>
            <person name="Mascher T."/>
            <person name="Medema M.H."/>
            <person name="Devos D.P."/>
            <person name="Kaster A.-K."/>
            <person name="Ovreas L."/>
            <person name="Rohde M."/>
            <person name="Galperin M.Y."/>
            <person name="Jogler C."/>
        </authorList>
    </citation>
    <scope>NUCLEOTIDE SEQUENCE [LARGE SCALE GENOMIC DNA]</scope>
    <source>
        <strain evidence="1 2">Pla52n</strain>
    </source>
</reference>
<name>A0A5C6B2S5_9BACT</name>
<dbReference type="RefSeq" id="WP_146519498.1">
    <property type="nucleotide sequence ID" value="NZ_CP151726.1"/>
</dbReference>
<dbReference type="Proteomes" id="UP000320176">
    <property type="component" value="Unassembled WGS sequence"/>
</dbReference>
<dbReference type="AlphaFoldDB" id="A0A5C6B2S5"/>
<proteinExistence type="predicted"/>
<keyword evidence="2" id="KW-1185">Reference proteome</keyword>
<gene>
    <name evidence="1" type="ORF">Pla52n_21340</name>
</gene>
<protein>
    <submittedName>
        <fullName evidence="1">Uncharacterized protein</fullName>
    </submittedName>
</protein>
<sequence>MPNQPPDEQQDFWNAIDVLRSDPEHKVLWGTDRQRIVQWYRVFDQLKADAFDVIQNRFLSDEVSDDTIIDLADAIIAMGQTAWRKCMAGTFEYPPQELWESLPTLDYVFDEIYFDRFGEPIQEEVD</sequence>
<organism evidence="1 2">
    <name type="scientific">Stieleria varia</name>
    <dbReference type="NCBI Taxonomy" id="2528005"/>
    <lineage>
        <taxon>Bacteria</taxon>
        <taxon>Pseudomonadati</taxon>
        <taxon>Planctomycetota</taxon>
        <taxon>Planctomycetia</taxon>
        <taxon>Pirellulales</taxon>
        <taxon>Pirellulaceae</taxon>
        <taxon>Stieleria</taxon>
    </lineage>
</organism>
<evidence type="ECO:0000313" key="1">
    <source>
        <dbReference type="EMBL" id="TWU06413.1"/>
    </source>
</evidence>
<accession>A0A5C6B2S5</accession>
<evidence type="ECO:0000313" key="2">
    <source>
        <dbReference type="Proteomes" id="UP000320176"/>
    </source>
</evidence>